<proteinExistence type="inferred from homology"/>
<dbReference type="InterPro" id="IPR001645">
    <property type="entry name" value="Folylpolyglutamate_synth"/>
</dbReference>
<evidence type="ECO:0000256" key="3">
    <source>
        <dbReference type="ARBA" id="ARBA00022723"/>
    </source>
</evidence>
<dbReference type="AlphaFoldDB" id="A0A1Y1ZGK6"/>
<dbReference type="UniPathway" id="UPA00850"/>
<dbReference type="InterPro" id="IPR036565">
    <property type="entry name" value="Mur-like_cat_sf"/>
</dbReference>
<evidence type="ECO:0000256" key="5">
    <source>
        <dbReference type="ARBA" id="ARBA00022840"/>
    </source>
</evidence>
<dbReference type="NCBIfam" id="TIGR01499">
    <property type="entry name" value="folC"/>
    <property type="match status" value="1"/>
</dbReference>
<feature type="compositionally biased region" description="Basic and acidic residues" evidence="7">
    <location>
        <begin position="576"/>
        <end position="589"/>
    </location>
</feature>
<reference evidence="8 9" key="1">
    <citation type="submission" date="2016-07" db="EMBL/GenBank/DDBJ databases">
        <title>Pervasive Adenine N6-methylation of Active Genes in Fungi.</title>
        <authorList>
            <consortium name="DOE Joint Genome Institute"/>
            <person name="Mondo S.J."/>
            <person name="Dannebaum R.O."/>
            <person name="Kuo R.C."/>
            <person name="Labutti K."/>
            <person name="Haridas S."/>
            <person name="Kuo A."/>
            <person name="Salamov A."/>
            <person name="Ahrendt S.R."/>
            <person name="Lipzen A."/>
            <person name="Sullivan W."/>
            <person name="Andreopoulos W.B."/>
            <person name="Clum A."/>
            <person name="Lindquist E."/>
            <person name="Daum C."/>
            <person name="Ramamoorthy G.K."/>
            <person name="Gryganskyi A."/>
            <person name="Culley D."/>
            <person name="Magnuson J.K."/>
            <person name="James T.Y."/>
            <person name="O'Malley M.A."/>
            <person name="Stajich J.E."/>
            <person name="Spatafora J.W."/>
            <person name="Visel A."/>
            <person name="Grigoriev I.V."/>
        </authorList>
    </citation>
    <scope>NUCLEOTIDE SEQUENCE [LARGE SCALE GENOMIC DNA]</scope>
    <source>
        <strain evidence="8 9">CBS 115471</strain>
    </source>
</reference>
<sequence length="646" mass="71935">MSIKPGLERIGRLLKDVPLPWKSIHVAGTNGKGSICAHASALVKRRALKVGRFTSPHIVRRWDCITVNEKPVDEEHFKASESYFLELNEKEAIGASPFEILTATAFHVFTMAKVKVAVVECGLGGTLDATNILNNQAVSIISKVAYDHQDLLGKTLSQIASHKAGILRPNVPYLVDLTNEPNVLDVIRQRAQEIGAGPEIRLATEENRKELFQTKLWHKAMVGKQPFQRDNAVLAYFAVKELVGYSHQAMLKSVYSLKHSHLPGRLQYQTFSSIFGTSARRFLMDGAHNQSSAVELRRFVEGHLRYRPDRDKRELERRPVIWVVAMSEGKDVGTFLRTLVMRGDAIVATSFEPVDGMPWVKPMSPQKICDVARTLNANPFTICNDEPGALRALMTARALQRGKEEVVVAGSLYLMGQLRREKVEKWEGTGRTDEEIDRMIEEENIRVDDILSNRRSNIPMQPTNPGPAKFQVDPPSEPDLSEEEALQREIDELDAQLARISQEEDSLKEGPPQPNPNQHNPFADFEPSSSSTSSLKFPPPSPNVSDQIDSVRRGLDNLSAATPSFKIRTHMSLGDLKPKAPKPEPESQFKIRPITYGPPARMGPARTESVWRPRIPIPSRAGTMHNKPVVDSSGCEVTSGRGSGRD</sequence>
<comment type="similarity">
    <text evidence="1">Belongs to the folylpolyglutamate synthase family.</text>
</comment>
<dbReference type="GO" id="GO:0005524">
    <property type="term" value="F:ATP binding"/>
    <property type="evidence" value="ECO:0007669"/>
    <property type="project" value="UniProtKB-KW"/>
</dbReference>
<dbReference type="PANTHER" id="PTHR11136:SF0">
    <property type="entry name" value="DIHYDROFOLATE SYNTHETASE-RELATED"/>
    <property type="match status" value="1"/>
</dbReference>
<feature type="region of interest" description="Disordered" evidence="7">
    <location>
        <begin position="502"/>
        <end position="646"/>
    </location>
</feature>
<evidence type="ECO:0000256" key="2">
    <source>
        <dbReference type="ARBA" id="ARBA00022598"/>
    </source>
</evidence>
<dbReference type="InterPro" id="IPR036615">
    <property type="entry name" value="Mur_ligase_C_dom_sf"/>
</dbReference>
<keyword evidence="9" id="KW-1185">Reference proteome</keyword>
<dbReference type="Gene3D" id="3.40.1190.10">
    <property type="entry name" value="Mur-like, catalytic domain"/>
    <property type="match status" value="1"/>
</dbReference>
<dbReference type="PANTHER" id="PTHR11136">
    <property type="entry name" value="FOLYLPOLYGLUTAMATE SYNTHASE-RELATED"/>
    <property type="match status" value="1"/>
</dbReference>
<keyword evidence="6" id="KW-0460">Magnesium</keyword>
<keyword evidence="3" id="KW-0479">Metal-binding</keyword>
<dbReference type="GO" id="GO:0005829">
    <property type="term" value="C:cytosol"/>
    <property type="evidence" value="ECO:0007669"/>
    <property type="project" value="TreeGrafter"/>
</dbReference>
<keyword evidence="2 8" id="KW-0436">Ligase</keyword>
<dbReference type="Gene3D" id="3.90.190.20">
    <property type="entry name" value="Mur ligase, C-terminal domain"/>
    <property type="match status" value="1"/>
</dbReference>
<accession>A0A1Y1ZGK6</accession>
<organism evidence="8 9">
    <name type="scientific">Clohesyomyces aquaticus</name>
    <dbReference type="NCBI Taxonomy" id="1231657"/>
    <lineage>
        <taxon>Eukaryota</taxon>
        <taxon>Fungi</taxon>
        <taxon>Dikarya</taxon>
        <taxon>Ascomycota</taxon>
        <taxon>Pezizomycotina</taxon>
        <taxon>Dothideomycetes</taxon>
        <taxon>Pleosporomycetidae</taxon>
        <taxon>Pleosporales</taxon>
        <taxon>Lindgomycetaceae</taxon>
        <taxon>Clohesyomyces</taxon>
    </lineage>
</organism>
<keyword evidence="4" id="KW-0547">Nucleotide-binding</keyword>
<feature type="compositionally biased region" description="Polar residues" evidence="7">
    <location>
        <begin position="453"/>
        <end position="463"/>
    </location>
</feature>
<evidence type="ECO:0000256" key="4">
    <source>
        <dbReference type="ARBA" id="ARBA00022741"/>
    </source>
</evidence>
<evidence type="ECO:0000313" key="9">
    <source>
        <dbReference type="Proteomes" id="UP000193144"/>
    </source>
</evidence>
<name>A0A1Y1ZGK6_9PLEO</name>
<dbReference type="STRING" id="1231657.A0A1Y1ZGK6"/>
<dbReference type="GO" id="GO:0004326">
    <property type="term" value="F:tetrahydrofolylpolyglutamate synthase activity"/>
    <property type="evidence" value="ECO:0007669"/>
    <property type="project" value="InterPro"/>
</dbReference>
<comment type="caution">
    <text evidence="8">The sequence shown here is derived from an EMBL/GenBank/DDBJ whole genome shotgun (WGS) entry which is preliminary data.</text>
</comment>
<evidence type="ECO:0000256" key="6">
    <source>
        <dbReference type="ARBA" id="ARBA00022842"/>
    </source>
</evidence>
<evidence type="ECO:0000313" key="8">
    <source>
        <dbReference type="EMBL" id="ORY09392.1"/>
    </source>
</evidence>
<feature type="region of interest" description="Disordered" evidence="7">
    <location>
        <begin position="451"/>
        <end position="485"/>
    </location>
</feature>
<dbReference type="GO" id="GO:0046872">
    <property type="term" value="F:metal ion binding"/>
    <property type="evidence" value="ECO:0007669"/>
    <property type="project" value="UniProtKB-KW"/>
</dbReference>
<dbReference type="SUPFAM" id="SSF53244">
    <property type="entry name" value="MurD-like peptide ligases, peptide-binding domain"/>
    <property type="match status" value="1"/>
</dbReference>
<gene>
    <name evidence="8" type="ORF">BCR34DRAFT_568566</name>
</gene>
<evidence type="ECO:0000256" key="7">
    <source>
        <dbReference type="SAM" id="MobiDB-lite"/>
    </source>
</evidence>
<keyword evidence="5" id="KW-0067">ATP-binding</keyword>
<dbReference type="SUPFAM" id="SSF53623">
    <property type="entry name" value="MurD-like peptide ligases, catalytic domain"/>
    <property type="match status" value="1"/>
</dbReference>
<dbReference type="EMBL" id="MCFA01000087">
    <property type="protein sequence ID" value="ORY09392.1"/>
    <property type="molecule type" value="Genomic_DNA"/>
</dbReference>
<dbReference type="GO" id="GO:0008841">
    <property type="term" value="F:dihydrofolate synthase activity"/>
    <property type="evidence" value="ECO:0007669"/>
    <property type="project" value="TreeGrafter"/>
</dbReference>
<protein>
    <submittedName>
        <fullName evidence="8">Mur ligase</fullName>
    </submittedName>
</protein>
<dbReference type="InterPro" id="IPR018109">
    <property type="entry name" value="Folylpolyglutamate_synth_CS"/>
</dbReference>
<dbReference type="GO" id="GO:0005739">
    <property type="term" value="C:mitochondrion"/>
    <property type="evidence" value="ECO:0007669"/>
    <property type="project" value="TreeGrafter"/>
</dbReference>
<feature type="compositionally biased region" description="Low complexity" evidence="7">
    <location>
        <begin position="516"/>
        <end position="536"/>
    </location>
</feature>
<dbReference type="PROSITE" id="PS01012">
    <property type="entry name" value="FOLYLPOLYGLU_SYNT_2"/>
    <property type="match status" value="1"/>
</dbReference>
<evidence type="ECO:0000256" key="1">
    <source>
        <dbReference type="ARBA" id="ARBA00008276"/>
    </source>
</evidence>
<dbReference type="Proteomes" id="UP000193144">
    <property type="component" value="Unassembled WGS sequence"/>
</dbReference>
<dbReference type="OrthoDB" id="5212574at2759"/>